<dbReference type="InterPro" id="IPR012341">
    <property type="entry name" value="6hp_glycosidase-like_sf"/>
</dbReference>
<feature type="binding site" evidence="5">
    <location>
        <begin position="359"/>
        <end position="360"/>
    </location>
    <ligand>
        <name>substrate</name>
    </ligand>
</feature>
<dbReference type="FunFam" id="1.50.10.10:FF:000053">
    <property type="entry name" value="Putative glycosyl hydrolase"/>
    <property type="match status" value="1"/>
</dbReference>
<comment type="similarity">
    <text evidence="1">Belongs to the glycosyl hydrolase 65 family.</text>
</comment>
<dbReference type="InterPro" id="IPR017045">
    <property type="entry name" value="Malt_Pase/Glycosyl_Hdrlase"/>
</dbReference>
<comment type="caution">
    <text evidence="9">The sequence shown here is derived from an EMBL/GenBank/DDBJ whole genome shotgun (WGS) entry which is preliminary data.</text>
</comment>
<dbReference type="RefSeq" id="WP_116301197.1">
    <property type="nucleotide sequence ID" value="NZ_NFZV01000003.1"/>
</dbReference>
<evidence type="ECO:0000256" key="2">
    <source>
        <dbReference type="ARBA" id="ARBA00022676"/>
    </source>
</evidence>
<dbReference type="PANTHER" id="PTHR11051:SF8">
    <property type="entry name" value="PROTEIN-GLUCOSYLGALACTOSYLHYDROXYLYSINE GLUCOSIDASE"/>
    <property type="match status" value="1"/>
</dbReference>
<evidence type="ECO:0000256" key="5">
    <source>
        <dbReference type="PIRSR" id="PIRSR036289-51"/>
    </source>
</evidence>
<dbReference type="GO" id="GO:0005975">
    <property type="term" value="P:carbohydrate metabolic process"/>
    <property type="evidence" value="ECO:0007669"/>
    <property type="project" value="InterPro"/>
</dbReference>
<dbReference type="SUPFAM" id="SSF48208">
    <property type="entry name" value="Six-hairpin glycosidases"/>
    <property type="match status" value="1"/>
</dbReference>
<dbReference type="OrthoDB" id="9816160at2"/>
<dbReference type="PIRSF" id="PIRSF036289">
    <property type="entry name" value="Glycosyl_hydrolase_malt_phosph"/>
    <property type="match status" value="1"/>
</dbReference>
<sequence length="807" mass="92897">MSSWALNYDGWQPEQEGLREALCTLGNAYFATRGAGEESEANDIHYPGTYLAGCYDRLSSQVAGRTVENEDLVNLPNWLPLRFRIERGPWFHPGHVELLHYRQRLDLRQGILRRRIRFRDAAGRICRVESRRLVHASAIHLAAQEITVTAENWSGIVEFQSALDGRIVNAGVERYRALNGNHLRPLATTAEHGQPLVLEVETRASHIRLAQAARTRLFHNGSETATRGTNTSQPGYVAAHFRVRLSKGEQVRAEKVIAIYSARDRAISAPALEAKEAVRTAGDFASLLRSHARAWTQLWRRFDLELKLRSCPGNTECMRLLRLHIYHLLAVASPNLQHVDAGIPARGLHGEAYRGHVFWDELFILPTLTYRMPEVTLAALMYRWYRLDRARQEARTVGYKGALYPWQSGSNGREETQHMHLNPQSGRWLPDNSHRQRHVSLAIAYNIWHYYETTDDHEFMLAYGSEMLLEIARFWADLAKYNPVNGRYEIKGVMGPDEFHEGYPEDNPPRGIDNNAYTNVMASWVLRQALTLLEQLPQEVNKTLRAQLDLEENELAHWKSVSRRLRVDFHNGRIISQFQGYESLAEFEWKTYRERYGDIHRLDRILEAEGDTPNRYKLSKQADVLMLFYLFSAEQLQENFAYLGYVFESEWIPDNVAYYQARTSHGSSLSRVVHAWVLSRTHRAQSWDLFQESLRTDYNGTAGSTTREGIHLGAMAGTIDLIFRCYTGLEVRDEALWLKPQLPHEVDRLCMHLTFRGRTLHLVFEKNQLSVQVGGHTEGVFVGVQDTLHRILPGERKVFQLPRRQAD</sequence>
<feature type="active site" description="Proton donor" evidence="4">
    <location>
        <position position="498"/>
    </location>
</feature>
<keyword evidence="2" id="KW-0328">Glycosyltransferase</keyword>
<evidence type="ECO:0000256" key="1">
    <source>
        <dbReference type="ARBA" id="ARBA00006768"/>
    </source>
</evidence>
<dbReference type="AlphaFoldDB" id="A0A3E0X1N3"/>
<evidence type="ECO:0000256" key="3">
    <source>
        <dbReference type="ARBA" id="ARBA00022679"/>
    </source>
</evidence>
<dbReference type="Gene3D" id="1.50.10.10">
    <property type="match status" value="1"/>
</dbReference>
<keyword evidence="10" id="KW-1185">Reference proteome</keyword>
<keyword evidence="3" id="KW-0808">Transferase</keyword>
<accession>A0A3E0X1N3</accession>
<evidence type="ECO:0000259" key="7">
    <source>
        <dbReference type="Pfam" id="PF03633"/>
    </source>
</evidence>
<proteinExistence type="inferred from homology"/>
<dbReference type="EMBL" id="NFZW01000004">
    <property type="protein sequence ID" value="RFA38339.1"/>
    <property type="molecule type" value="Genomic_DNA"/>
</dbReference>
<evidence type="ECO:0000259" key="6">
    <source>
        <dbReference type="Pfam" id="PF03632"/>
    </source>
</evidence>
<evidence type="ECO:0000313" key="10">
    <source>
        <dbReference type="Proteomes" id="UP000256763"/>
    </source>
</evidence>
<dbReference type="InterPro" id="IPR011013">
    <property type="entry name" value="Gal_mutarotase_sf_dom"/>
</dbReference>
<dbReference type="InterPro" id="IPR037018">
    <property type="entry name" value="GH65_N"/>
</dbReference>
<feature type="domain" description="Glycoside hydrolase family 65 central catalytic" evidence="6">
    <location>
        <begin position="322"/>
        <end position="719"/>
    </location>
</feature>
<dbReference type="Pfam" id="PF03636">
    <property type="entry name" value="Glyco_hydro_65N"/>
    <property type="match status" value="1"/>
</dbReference>
<dbReference type="SUPFAM" id="SSF74650">
    <property type="entry name" value="Galactose mutarotase-like"/>
    <property type="match status" value="1"/>
</dbReference>
<reference evidence="10" key="1">
    <citation type="submission" date="2017-05" db="EMBL/GenBank/DDBJ databases">
        <authorList>
            <person name="Sharma S."/>
            <person name="Sidhu C."/>
            <person name="Pinnaka A.K."/>
        </authorList>
    </citation>
    <scope>NUCLEOTIDE SEQUENCE [LARGE SCALE GENOMIC DNA]</scope>
    <source>
        <strain evidence="10">AK93</strain>
    </source>
</reference>
<feature type="binding site" evidence="5">
    <location>
        <begin position="620"/>
        <end position="621"/>
    </location>
    <ligand>
        <name>substrate</name>
    </ligand>
</feature>
<gene>
    <name evidence="9" type="ORF">CAL65_05805</name>
</gene>
<dbReference type="InterPro" id="IPR005196">
    <property type="entry name" value="Glyco_hydro_65_N"/>
</dbReference>
<dbReference type="GO" id="GO:0004553">
    <property type="term" value="F:hydrolase activity, hydrolyzing O-glycosyl compounds"/>
    <property type="evidence" value="ECO:0007669"/>
    <property type="project" value="TreeGrafter"/>
</dbReference>
<dbReference type="InterPro" id="IPR005195">
    <property type="entry name" value="Glyco_hydro_65_M"/>
</dbReference>
<feature type="domain" description="Glycoside hydrolase family 65 C-terminal" evidence="7">
    <location>
        <begin position="729"/>
        <end position="781"/>
    </location>
</feature>
<dbReference type="GO" id="GO:0030246">
    <property type="term" value="F:carbohydrate binding"/>
    <property type="evidence" value="ECO:0007669"/>
    <property type="project" value="InterPro"/>
</dbReference>
<dbReference type="Pfam" id="PF03632">
    <property type="entry name" value="Glyco_hydro_65m"/>
    <property type="match status" value="1"/>
</dbReference>
<feature type="domain" description="Glycoside hydrolase family 65 N-terminal" evidence="8">
    <location>
        <begin position="8"/>
        <end position="263"/>
    </location>
</feature>
<protein>
    <submittedName>
        <fullName evidence="9">Trehalose 6-phosphate phosphorylase</fullName>
    </submittedName>
</protein>
<dbReference type="InterPro" id="IPR005194">
    <property type="entry name" value="Glyco_hydro_65_C"/>
</dbReference>
<evidence type="ECO:0000313" key="9">
    <source>
        <dbReference type="EMBL" id="RFA38339.1"/>
    </source>
</evidence>
<evidence type="ECO:0000256" key="4">
    <source>
        <dbReference type="PIRSR" id="PIRSR036289-50"/>
    </source>
</evidence>
<evidence type="ECO:0000259" key="8">
    <source>
        <dbReference type="Pfam" id="PF03636"/>
    </source>
</evidence>
<dbReference type="Gene3D" id="2.60.420.10">
    <property type="entry name" value="Maltose phosphorylase, domain 3"/>
    <property type="match status" value="1"/>
</dbReference>
<dbReference type="Gene3D" id="2.70.98.40">
    <property type="entry name" value="Glycoside hydrolase, family 65, N-terminal domain"/>
    <property type="match status" value="1"/>
</dbReference>
<name>A0A3E0X1N3_9GAMM</name>
<organism evidence="9 10">
    <name type="scientific">Alkalilimnicola ehrlichii</name>
    <dbReference type="NCBI Taxonomy" id="351052"/>
    <lineage>
        <taxon>Bacteria</taxon>
        <taxon>Pseudomonadati</taxon>
        <taxon>Pseudomonadota</taxon>
        <taxon>Gammaproteobacteria</taxon>
        <taxon>Chromatiales</taxon>
        <taxon>Ectothiorhodospiraceae</taxon>
        <taxon>Alkalilimnicola</taxon>
    </lineage>
</organism>
<dbReference type="InterPro" id="IPR008928">
    <property type="entry name" value="6-hairpin_glycosidase_sf"/>
</dbReference>
<dbReference type="GO" id="GO:0016757">
    <property type="term" value="F:glycosyltransferase activity"/>
    <property type="evidence" value="ECO:0007669"/>
    <property type="project" value="UniProtKB-KW"/>
</dbReference>
<dbReference type="Proteomes" id="UP000256763">
    <property type="component" value="Unassembled WGS sequence"/>
</dbReference>
<dbReference type="PANTHER" id="PTHR11051">
    <property type="entry name" value="GLYCOSYL HYDROLASE-RELATED"/>
    <property type="match status" value="1"/>
</dbReference>
<dbReference type="Pfam" id="PF03633">
    <property type="entry name" value="Glyco_hydro_65C"/>
    <property type="match status" value="1"/>
</dbReference>